<dbReference type="AlphaFoldDB" id="A0A9P8DKE1"/>
<keyword evidence="2" id="KW-1185">Reference proteome</keyword>
<gene>
    <name evidence="1" type="ORF">J7337_003563</name>
</gene>
<name>A0A9P8DKE1_9HYPO</name>
<dbReference type="KEGG" id="fmu:J7337_003563"/>
<proteinExistence type="predicted"/>
<dbReference type="Proteomes" id="UP000827133">
    <property type="component" value="Unassembled WGS sequence"/>
</dbReference>
<reference evidence="1" key="1">
    <citation type="journal article" date="2021" name="Mol. Plant Microbe Interact.">
        <title>Telomere to telomere genome assembly of Fusarium musae F31, causal agent of crown rot disease of banana.</title>
        <authorList>
            <person name="Degradi L."/>
            <person name="Tava V."/>
            <person name="Kunova A."/>
            <person name="Cortesi P."/>
            <person name="Saracchi M."/>
            <person name="Pasquali M."/>
        </authorList>
    </citation>
    <scope>NUCLEOTIDE SEQUENCE</scope>
    <source>
        <strain evidence="1">F31</strain>
    </source>
</reference>
<evidence type="ECO:0000313" key="2">
    <source>
        <dbReference type="Proteomes" id="UP000827133"/>
    </source>
</evidence>
<evidence type="ECO:0000313" key="1">
    <source>
        <dbReference type="EMBL" id="KAG9503612.1"/>
    </source>
</evidence>
<protein>
    <recommendedName>
        <fullName evidence="3">F-box domain-containing protein</fullName>
    </recommendedName>
</protein>
<comment type="caution">
    <text evidence="1">The sequence shown here is derived from an EMBL/GenBank/DDBJ whole genome shotgun (WGS) entry which is preliminary data.</text>
</comment>
<dbReference type="EMBL" id="JAHBCI010000003">
    <property type="protein sequence ID" value="KAG9503612.1"/>
    <property type="molecule type" value="Genomic_DNA"/>
</dbReference>
<organism evidence="1 2">
    <name type="scientific">Fusarium musae</name>
    <dbReference type="NCBI Taxonomy" id="1042133"/>
    <lineage>
        <taxon>Eukaryota</taxon>
        <taxon>Fungi</taxon>
        <taxon>Dikarya</taxon>
        <taxon>Ascomycota</taxon>
        <taxon>Pezizomycotina</taxon>
        <taxon>Sordariomycetes</taxon>
        <taxon>Hypocreomycetidae</taxon>
        <taxon>Hypocreales</taxon>
        <taxon>Nectriaceae</taxon>
        <taxon>Fusarium</taxon>
    </lineage>
</organism>
<evidence type="ECO:0008006" key="3">
    <source>
        <dbReference type="Google" id="ProtNLM"/>
    </source>
</evidence>
<dbReference type="RefSeq" id="XP_044682612.1">
    <property type="nucleotide sequence ID" value="XM_044821279.1"/>
</dbReference>
<accession>A0A9P8DKE1</accession>
<sequence>MDCFEELPAEIKFHIFEQLDSLSDAASLVGASPSVRACYQANRDKLLRHNISYIREIFYNDELIPLALMVARIRRRLQRRRNTYPVVRLLEHYIHGGHTTLFRLTFENWEKNLTQIQDLVNMSTEILELCPTPCYPPSDGCTKLLLSRLGHHRFVETYLRQEISHNLKRHDDIIRLPHEDDFSHELSVFLFTTNFAGNRLPNNYTASVVDLNVYFGRLGAKTFQVAGFDIEDLLPGPRMSRDRKHEIQSWRDKRKKAWKEEDEKVGNGQMVVYDVYGDLLAADEVAQMGQVD</sequence>
<dbReference type="GeneID" id="68311420"/>